<protein>
    <recommendedName>
        <fullName evidence="1">Spore protein YkvP/CgeB glycosyl transferase-like domain-containing protein</fullName>
    </recommendedName>
</protein>
<dbReference type="InterPro" id="IPR055259">
    <property type="entry name" value="YkvP/CgeB_Glyco_trans-like"/>
</dbReference>
<comment type="caution">
    <text evidence="2">The sequence shown here is derived from an EMBL/GenBank/DDBJ whole genome shotgun (WGS) entry which is preliminary data.</text>
</comment>
<keyword evidence="3" id="KW-1185">Reference proteome</keyword>
<dbReference type="RefSeq" id="WP_160586512.1">
    <property type="nucleotide sequence ID" value="NZ_BMHN01000001.1"/>
</dbReference>
<dbReference type="AlphaFoldDB" id="A0A845Q805"/>
<evidence type="ECO:0000259" key="1">
    <source>
        <dbReference type="Pfam" id="PF13524"/>
    </source>
</evidence>
<evidence type="ECO:0000313" key="3">
    <source>
        <dbReference type="Proteomes" id="UP000470384"/>
    </source>
</evidence>
<dbReference type="EMBL" id="WXYQ01000001">
    <property type="protein sequence ID" value="NBG94408.1"/>
    <property type="molecule type" value="Genomic_DNA"/>
</dbReference>
<dbReference type="Proteomes" id="UP000470384">
    <property type="component" value="Unassembled WGS sequence"/>
</dbReference>
<accession>A0A845Q805</accession>
<dbReference type="GeneID" id="300653387"/>
<feature type="domain" description="Spore protein YkvP/CgeB glycosyl transferase-like" evidence="1">
    <location>
        <begin position="316"/>
        <end position="397"/>
    </location>
</feature>
<dbReference type="Pfam" id="PF13524">
    <property type="entry name" value="Glyco_trans_1_2"/>
    <property type="match status" value="1"/>
</dbReference>
<evidence type="ECO:0000313" key="2">
    <source>
        <dbReference type="EMBL" id="NBG94408.1"/>
    </source>
</evidence>
<gene>
    <name evidence="2" type="ORF">GTQ45_01520</name>
</gene>
<name>A0A845Q805_9HYPH</name>
<dbReference type="OrthoDB" id="7178894at2"/>
<sequence>MAGDSVARVLVLHAQYTDRLSYYDDWLDAFRDSPLFDVTAVNIVSRTARDDIVRALTGSDLVVLLHSTNGDTTIYLEPFAEQLADRTCPLLSFIGNEVNLPGSPISAKRDVLRNIRPDYVATQLLKEAGDYLWGDLVSKAVVELPHALNPAAFRPGQPQADRPIDIGVRAVRYLPHLGDSDRNALHDFFDSHTFAPDLEVDISTQRFDRDGWAAFLQSCKATVSSEAGTWWLERDDATIEAIRAWTAARMKGKGLVIANDSALRRLGHKLPWWMRAALRKLMSAGPVRHESTVTEDLPADEIYETFFVGRQRPAFYGKCISSRHFDAAGTGTVQILLEGRYNDILEAGVHYLPLKEDFSNIDAVMDRFRDPVARREIADATLGLVMDHHTYAHRVKAVYALLES</sequence>
<proteinExistence type="predicted"/>
<reference evidence="2 3" key="1">
    <citation type="journal article" date="2016" name="Int. J. Syst. Evol. Microbiol.">
        <title>Pyruvatibacter mobilis gen. nov., sp. nov., a marine bacterium from the culture broth of Picochlorum sp. 122.</title>
        <authorList>
            <person name="Wang G."/>
            <person name="Tang M."/>
            <person name="Wu H."/>
            <person name="Dai S."/>
            <person name="Li T."/>
            <person name="Chen C."/>
            <person name="He H."/>
            <person name="Fan J."/>
            <person name="Xiang W."/>
            <person name="Li X."/>
        </authorList>
    </citation>
    <scope>NUCLEOTIDE SEQUENCE [LARGE SCALE GENOMIC DNA]</scope>
    <source>
        <strain evidence="2 3">GYP-11</strain>
    </source>
</reference>
<organism evidence="2 3">
    <name type="scientific">Pyruvatibacter mobilis</name>
    <dbReference type="NCBI Taxonomy" id="1712261"/>
    <lineage>
        <taxon>Bacteria</taxon>
        <taxon>Pseudomonadati</taxon>
        <taxon>Pseudomonadota</taxon>
        <taxon>Alphaproteobacteria</taxon>
        <taxon>Hyphomicrobiales</taxon>
        <taxon>Parvibaculaceae</taxon>
        <taxon>Pyruvatibacter</taxon>
    </lineage>
</organism>